<dbReference type="RefSeq" id="WP_143342638.1">
    <property type="nucleotide sequence ID" value="NZ_JAGIOO010000001.1"/>
</dbReference>
<organism evidence="3 4">
    <name type="scientific">Crossiella equi</name>
    <dbReference type="NCBI Taxonomy" id="130796"/>
    <lineage>
        <taxon>Bacteria</taxon>
        <taxon>Bacillati</taxon>
        <taxon>Actinomycetota</taxon>
        <taxon>Actinomycetes</taxon>
        <taxon>Pseudonocardiales</taxon>
        <taxon>Pseudonocardiaceae</taxon>
        <taxon>Crossiella</taxon>
    </lineage>
</organism>
<keyword evidence="1" id="KW-0732">Signal</keyword>
<dbReference type="EMBL" id="JAGIOO010000001">
    <property type="protein sequence ID" value="MBP2474376.1"/>
    <property type="molecule type" value="Genomic_DNA"/>
</dbReference>
<feature type="chain" id="PRO_5045639033" description="Beta-lactamase class A catalytic domain-containing protein" evidence="1">
    <location>
        <begin position="19"/>
        <end position="274"/>
    </location>
</feature>
<evidence type="ECO:0000256" key="1">
    <source>
        <dbReference type="SAM" id="SignalP"/>
    </source>
</evidence>
<sequence length="274" mass="29982">MSRMWTAGALSLVTALLAACGSPEVETLGLGEEPPPVVVDESPAPQARGERPEVRVNAQGQYSWALRNTRTGEVRGSANMDSFTSTTESMIKSWIAADFLSGASPSLAQQKLDVVHRMIHVSDDRAAQQLYLNRGGDAVVRRLISTCGLTSTKVHPNWWSKTRMSANDATRMGECLFDGRALNQRWTQLLREEMRSVAPDNNFGIAEAPGLRGKALAVKNGWTRHSATDNWAVNCLAVWEDQVLAVVTSYPARLGQKYGAAICRQVAEQLFPAR</sequence>
<dbReference type="SUPFAM" id="SSF56601">
    <property type="entry name" value="beta-lactamase/transpeptidase-like"/>
    <property type="match status" value="1"/>
</dbReference>
<evidence type="ECO:0000313" key="3">
    <source>
        <dbReference type="EMBL" id="MBP2474376.1"/>
    </source>
</evidence>
<dbReference type="InterPro" id="IPR012338">
    <property type="entry name" value="Beta-lactam/transpept-like"/>
</dbReference>
<feature type="signal peptide" evidence="1">
    <location>
        <begin position="1"/>
        <end position="18"/>
    </location>
</feature>
<evidence type="ECO:0000313" key="4">
    <source>
        <dbReference type="Proteomes" id="UP001519363"/>
    </source>
</evidence>
<dbReference type="Proteomes" id="UP001519363">
    <property type="component" value="Unassembled WGS sequence"/>
</dbReference>
<gene>
    <name evidence="3" type="ORF">JOF53_003248</name>
</gene>
<protein>
    <recommendedName>
        <fullName evidence="2">Beta-lactamase class A catalytic domain-containing protein</fullName>
    </recommendedName>
</protein>
<evidence type="ECO:0000259" key="2">
    <source>
        <dbReference type="Pfam" id="PF13354"/>
    </source>
</evidence>
<dbReference type="PROSITE" id="PS51257">
    <property type="entry name" value="PROKAR_LIPOPROTEIN"/>
    <property type="match status" value="1"/>
</dbReference>
<keyword evidence="4" id="KW-1185">Reference proteome</keyword>
<dbReference type="Pfam" id="PF13354">
    <property type="entry name" value="Beta-lactamase2"/>
    <property type="match status" value="1"/>
</dbReference>
<comment type="caution">
    <text evidence="3">The sequence shown here is derived from an EMBL/GenBank/DDBJ whole genome shotgun (WGS) entry which is preliminary data.</text>
</comment>
<accession>A0ABS5ACS3</accession>
<name>A0ABS5ACS3_9PSEU</name>
<feature type="domain" description="Beta-lactamase class A catalytic" evidence="2">
    <location>
        <begin position="112"/>
        <end position="199"/>
    </location>
</feature>
<proteinExistence type="predicted"/>
<dbReference type="Gene3D" id="3.40.710.10">
    <property type="entry name" value="DD-peptidase/beta-lactamase superfamily"/>
    <property type="match status" value="1"/>
</dbReference>
<reference evidence="3 4" key="1">
    <citation type="submission" date="2021-03" db="EMBL/GenBank/DDBJ databases">
        <title>Sequencing the genomes of 1000 actinobacteria strains.</title>
        <authorList>
            <person name="Klenk H.-P."/>
        </authorList>
    </citation>
    <scope>NUCLEOTIDE SEQUENCE [LARGE SCALE GENOMIC DNA]</scope>
    <source>
        <strain evidence="3 4">DSM 44580</strain>
    </source>
</reference>
<dbReference type="InterPro" id="IPR045155">
    <property type="entry name" value="Beta-lactam_cat"/>
</dbReference>